<dbReference type="InterPro" id="IPR003593">
    <property type="entry name" value="AAA+_ATPase"/>
</dbReference>
<feature type="transmembrane region" description="Helical" evidence="12">
    <location>
        <begin position="749"/>
        <end position="772"/>
    </location>
</feature>
<protein>
    <submittedName>
        <fullName evidence="15">Uncharacterized protein</fullName>
    </submittedName>
</protein>
<feature type="transmembrane region" description="Helical" evidence="12">
    <location>
        <begin position="941"/>
        <end position="961"/>
    </location>
</feature>
<dbReference type="EMBL" id="LT934112">
    <property type="protein sequence ID" value="VAH14039.1"/>
    <property type="molecule type" value="Genomic_DNA"/>
</dbReference>
<dbReference type="Gene3D" id="1.20.1560.10">
    <property type="entry name" value="ABC transporter type 1, transmembrane domain"/>
    <property type="match status" value="3"/>
</dbReference>
<dbReference type="FunFam" id="1.20.1560.10:FF:000244">
    <property type="entry name" value="ATP-binding cassette protein subfamily B, member 2, putative"/>
    <property type="match status" value="1"/>
</dbReference>
<dbReference type="InterPro" id="IPR036640">
    <property type="entry name" value="ABC1_TM_sf"/>
</dbReference>
<dbReference type="GO" id="GO:0090374">
    <property type="term" value="P:oligopeptide export from mitochondrion"/>
    <property type="evidence" value="ECO:0007669"/>
    <property type="project" value="TreeGrafter"/>
</dbReference>
<feature type="region of interest" description="Disordered" evidence="11">
    <location>
        <begin position="1"/>
        <end position="31"/>
    </location>
</feature>
<feature type="transmembrane region" description="Helical" evidence="12">
    <location>
        <begin position="899"/>
        <end position="921"/>
    </location>
</feature>
<dbReference type="PROSITE" id="PS50893">
    <property type="entry name" value="ABC_TRANSPORTER_2"/>
    <property type="match status" value="2"/>
</dbReference>
<evidence type="ECO:0000256" key="9">
    <source>
        <dbReference type="ARBA" id="ARBA00023136"/>
    </source>
</evidence>
<keyword evidence="3" id="KW-0813">Transport</keyword>
<keyword evidence="16" id="KW-1185">Reference proteome</keyword>
<keyword evidence="8 12" id="KW-1133">Transmembrane helix</keyword>
<dbReference type="GO" id="GO:0005886">
    <property type="term" value="C:plasma membrane"/>
    <property type="evidence" value="ECO:0007669"/>
    <property type="project" value="UniProtKB-SubCell"/>
</dbReference>
<reference evidence="15 16" key="1">
    <citation type="submission" date="2017-09" db="EMBL/GenBank/DDBJ databases">
        <authorList>
            <consortium name="International Durum Wheat Genome Sequencing Consortium (IDWGSC)"/>
            <person name="Milanesi L."/>
        </authorList>
    </citation>
    <scope>NUCLEOTIDE SEQUENCE [LARGE SCALE GENOMIC DNA]</scope>
    <source>
        <strain evidence="16">cv. Svevo</strain>
    </source>
</reference>
<dbReference type="PROSITE" id="PS00211">
    <property type="entry name" value="ABC_TRANSPORTER_1"/>
    <property type="match status" value="2"/>
</dbReference>
<feature type="transmembrane region" description="Helical" evidence="12">
    <location>
        <begin position="102"/>
        <end position="122"/>
    </location>
</feature>
<dbReference type="InterPro" id="IPR003439">
    <property type="entry name" value="ABC_transporter-like_ATP-bd"/>
</dbReference>
<dbReference type="CDD" id="cd03249">
    <property type="entry name" value="ABC_MTABC3_MDL1_MDL2"/>
    <property type="match status" value="2"/>
</dbReference>
<dbReference type="Gramene" id="TRITD1Bv1G038560.10">
    <property type="protein sequence ID" value="TRITD1Bv1G038560.10"/>
    <property type="gene ID" value="TRITD1Bv1G038560"/>
</dbReference>
<evidence type="ECO:0000256" key="1">
    <source>
        <dbReference type="ARBA" id="ARBA00004651"/>
    </source>
</evidence>
<keyword evidence="7" id="KW-0067">ATP-binding</keyword>
<evidence type="ECO:0000256" key="2">
    <source>
        <dbReference type="ARBA" id="ARBA00007577"/>
    </source>
</evidence>
<feature type="domain" description="ABC transporter" evidence="13">
    <location>
        <begin position="377"/>
        <end position="613"/>
    </location>
</feature>
<dbReference type="Pfam" id="PF00664">
    <property type="entry name" value="ABC_membrane"/>
    <property type="match status" value="3"/>
</dbReference>
<dbReference type="InterPro" id="IPR027417">
    <property type="entry name" value="P-loop_NTPase"/>
</dbReference>
<keyword evidence="5" id="KW-0677">Repeat</keyword>
<evidence type="ECO:0000256" key="3">
    <source>
        <dbReference type="ARBA" id="ARBA00022448"/>
    </source>
</evidence>
<dbReference type="InterPro" id="IPR039421">
    <property type="entry name" value="Type_1_exporter"/>
</dbReference>
<dbReference type="InterPro" id="IPR017871">
    <property type="entry name" value="ABC_transporter-like_CS"/>
</dbReference>
<feature type="transmembrane region" description="Helical" evidence="12">
    <location>
        <begin position="705"/>
        <end position="729"/>
    </location>
</feature>
<feature type="transmembrane region" description="Helical" evidence="12">
    <location>
        <begin position="50"/>
        <end position="74"/>
    </location>
</feature>
<dbReference type="FunFam" id="3.40.50.300:FF:000066">
    <property type="entry name" value="ABC transporter B family member 1"/>
    <property type="match status" value="2"/>
</dbReference>
<feature type="transmembrane region" description="Helical" evidence="12">
    <location>
        <begin position="277"/>
        <end position="301"/>
    </location>
</feature>
<dbReference type="GO" id="GO:0015421">
    <property type="term" value="F:ABC-type oligopeptide transporter activity"/>
    <property type="evidence" value="ECO:0007669"/>
    <property type="project" value="TreeGrafter"/>
</dbReference>
<dbReference type="SMART" id="SM00382">
    <property type="entry name" value="AAA"/>
    <property type="match status" value="2"/>
</dbReference>
<evidence type="ECO:0000313" key="16">
    <source>
        <dbReference type="Proteomes" id="UP000324705"/>
    </source>
</evidence>
<dbReference type="SUPFAM" id="SSF52540">
    <property type="entry name" value="P-loop containing nucleoside triphosphate hydrolases"/>
    <property type="match status" value="2"/>
</dbReference>
<feature type="region of interest" description="Disordered" evidence="11">
    <location>
        <begin position="617"/>
        <end position="636"/>
    </location>
</feature>
<dbReference type="GO" id="GO:0005743">
    <property type="term" value="C:mitochondrial inner membrane"/>
    <property type="evidence" value="ECO:0007669"/>
    <property type="project" value="TreeGrafter"/>
</dbReference>
<evidence type="ECO:0000256" key="11">
    <source>
        <dbReference type="SAM" id="MobiDB-lite"/>
    </source>
</evidence>
<keyword evidence="9 12" id="KW-0472">Membrane</keyword>
<keyword evidence="6" id="KW-0547">Nucleotide-binding</keyword>
<feature type="domain" description="ABC transmembrane type-1" evidence="14">
    <location>
        <begin position="54"/>
        <end position="342"/>
    </location>
</feature>
<feature type="transmembrane region" description="Helical" evidence="12">
    <location>
        <begin position="313"/>
        <end position="331"/>
    </location>
</feature>
<sequence length="1247" mass="133413">MSESSRAFNVEGGQPADGARAGGKRRPGAGGGGGSVPFHRLFAFADGADAALMLVGAVGAVANGAALPLMTVLFGGLVDAFGGAAGGSGDVLARVSQVSLEFVYLAIASAVASFAQVTCWMITGERQAARIRNMYLRTILRQEIAFFDMYTSTGEVVGRMSGDTVLIQDAMGEKVGKFIQLMVTFFGGFAVAFAQGWLLTLVMVATIPPLVLSGAVMSNVVARMASLGQAAYAEAAVVVEQTVGSIRTVASFTGEKKAVEKYNKSLKCAYSSGVREGLVAAIGMGTVMMLLFCGYSLGVWYGAKLILEKGYTGAQVMNVIFAVLTGSLALGQASPSMKAFAGGQAAAYKMFETINREPEIDAYSTEGRMLDDIQGDIEFRDVHFSYPTRPNEQIFRGFSLAIQSAKTVALVGQSGSGKSTVISLIERFYDPQLGEVLIDGVNIKELQLKWIRSKIGLVSQEPALFAASIRDNIAYGKDNATDQEIRAAAELANASKFIDKLPQGFSTSVGEHGTQLSGGQKQRIAIARAILKDPRILLLDEATSALDTESERIVQEALDRVMTNRTTVIVAHRLTTVRNADTIAVICRGSIVEKGPHHDLLRDPEGAYSQLIRLQETSRASEGASNQNKSGRKSDTGIWLGKQSLVNQSTSQRSSRDNSSHHSFSVPFGIPHEIDVQVGCSKNITDEIQQEVPLSRLASLNKPEVPVLILGSVASAISGVIFPIFAILLSNVIKAFYEPPQMLKKDAAFWSSMFLIFGAVYFVSLPVGSYFFSVAGCKLIRRIRLMTFEKVVNMEIGWFDDPHNSSGSIGSRLSSDAAKVRGLVGDTLQLVVQNSATLVAGLMKFIQGFSADAKMMYEEASQVANDAVSSIRTVASFSAEEKVMDLYNKKCEGPLQTGIRTGIISGIGFGVSFFLLFGVYAASFYAGARLVEDKKTTFPKVFRVFLALTMAAIGVSHTSTLTSDSSRARSAVSSIFAIVDRKSMIDPSDDAGVNVEPLRGDIEFRHVRFRYPTRPDIQIFEDLCLTIQSGKTVALVGESGSGKSTAIALLQRFYDPDAGHILLDGVDIQKFQVRWLRQQMGLVSQEPALFNDTIRANIAYGKEAEATESDIVSAAQLANAHKFISSLQQGYDTVVGERGAQLSGGQKQRVAIARAVAKDPRILLLDEATSALDAESERAVQDALDRVAASRTTVVVAHRLSTVRGADVIAVVKDGAIVERGTHDALIAVKGGAYASLVALHSASASS</sequence>
<proteinExistence type="inferred from homology"/>
<dbReference type="CDD" id="cd18578">
    <property type="entry name" value="ABC_6TM_Pgp_ABCB1_D2_like"/>
    <property type="match status" value="1"/>
</dbReference>
<evidence type="ECO:0000256" key="12">
    <source>
        <dbReference type="SAM" id="Phobius"/>
    </source>
</evidence>
<feature type="domain" description="ABC transmembrane type-1" evidence="14">
    <location>
        <begin position="709"/>
        <end position="967"/>
    </location>
</feature>
<feature type="domain" description="ABC transporter" evidence="13">
    <location>
        <begin position="1002"/>
        <end position="1239"/>
    </location>
</feature>
<accession>A0A9R0V677</accession>
<evidence type="ECO:0000256" key="4">
    <source>
        <dbReference type="ARBA" id="ARBA00022692"/>
    </source>
</evidence>
<dbReference type="CDD" id="cd18577">
    <property type="entry name" value="ABC_6TM_Pgp_ABCB1_D1_like"/>
    <property type="match status" value="1"/>
</dbReference>
<evidence type="ECO:0000313" key="15">
    <source>
        <dbReference type="EMBL" id="VAH14039.1"/>
    </source>
</evidence>
<dbReference type="Proteomes" id="UP000324705">
    <property type="component" value="Chromosome 1B"/>
</dbReference>
<evidence type="ECO:0000256" key="7">
    <source>
        <dbReference type="ARBA" id="ARBA00022840"/>
    </source>
</evidence>
<comment type="similarity">
    <text evidence="2">Belongs to the ABC transporter superfamily. ABCB family. Multidrug resistance exporter (TC 3.A.1.201) subfamily.</text>
</comment>
<dbReference type="FunFam" id="1.20.1560.10:FF:000044">
    <property type="entry name" value="ABC transporter B family member 9"/>
    <property type="match status" value="1"/>
</dbReference>
<evidence type="ECO:0000259" key="14">
    <source>
        <dbReference type="PROSITE" id="PS50929"/>
    </source>
</evidence>
<evidence type="ECO:0000256" key="8">
    <source>
        <dbReference type="ARBA" id="ARBA00022989"/>
    </source>
</evidence>
<evidence type="ECO:0000256" key="6">
    <source>
        <dbReference type="ARBA" id="ARBA00022741"/>
    </source>
</evidence>
<dbReference type="GO" id="GO:0016887">
    <property type="term" value="F:ATP hydrolysis activity"/>
    <property type="evidence" value="ECO:0007669"/>
    <property type="project" value="InterPro"/>
</dbReference>
<dbReference type="Gene3D" id="3.40.50.300">
    <property type="entry name" value="P-loop containing nucleotide triphosphate hydrolases"/>
    <property type="match status" value="2"/>
</dbReference>
<evidence type="ECO:0000256" key="10">
    <source>
        <dbReference type="ARBA" id="ARBA00023180"/>
    </source>
</evidence>
<feature type="compositionally biased region" description="Polar residues" evidence="11">
    <location>
        <begin position="617"/>
        <end position="629"/>
    </location>
</feature>
<evidence type="ECO:0000256" key="5">
    <source>
        <dbReference type="ARBA" id="ARBA00022737"/>
    </source>
</evidence>
<organism evidence="15 16">
    <name type="scientific">Triticum turgidum subsp. durum</name>
    <name type="common">Durum wheat</name>
    <name type="synonym">Triticum durum</name>
    <dbReference type="NCBI Taxonomy" id="4567"/>
    <lineage>
        <taxon>Eukaryota</taxon>
        <taxon>Viridiplantae</taxon>
        <taxon>Streptophyta</taxon>
        <taxon>Embryophyta</taxon>
        <taxon>Tracheophyta</taxon>
        <taxon>Spermatophyta</taxon>
        <taxon>Magnoliopsida</taxon>
        <taxon>Liliopsida</taxon>
        <taxon>Poales</taxon>
        <taxon>Poaceae</taxon>
        <taxon>BOP clade</taxon>
        <taxon>Pooideae</taxon>
        <taxon>Triticodae</taxon>
        <taxon>Triticeae</taxon>
        <taxon>Triticinae</taxon>
        <taxon>Triticum</taxon>
    </lineage>
</organism>
<dbReference type="PROSITE" id="PS50929">
    <property type="entry name" value="ABC_TM1F"/>
    <property type="match status" value="2"/>
</dbReference>
<evidence type="ECO:0000259" key="13">
    <source>
        <dbReference type="PROSITE" id="PS50893"/>
    </source>
</evidence>
<comment type="subcellular location">
    <subcellularLocation>
        <location evidence="1">Cell membrane</location>
        <topology evidence="1">Multi-pass membrane protein</topology>
    </subcellularLocation>
</comment>
<dbReference type="PANTHER" id="PTHR43394:SF16">
    <property type="entry name" value="ABC TRANSPORTER B FAMILY MEMBER 4-LIKE ISOFORM X1"/>
    <property type="match status" value="1"/>
</dbReference>
<dbReference type="Pfam" id="PF00005">
    <property type="entry name" value="ABC_tran"/>
    <property type="match status" value="2"/>
</dbReference>
<dbReference type="GO" id="GO:0005524">
    <property type="term" value="F:ATP binding"/>
    <property type="evidence" value="ECO:0007669"/>
    <property type="project" value="UniProtKB-KW"/>
</dbReference>
<dbReference type="PANTHER" id="PTHR43394">
    <property type="entry name" value="ATP-DEPENDENT PERMEASE MDL1, MITOCHONDRIAL"/>
    <property type="match status" value="1"/>
</dbReference>
<dbReference type="AlphaFoldDB" id="A0A9R0V677"/>
<dbReference type="InterPro" id="IPR011527">
    <property type="entry name" value="ABC1_TM_dom"/>
</dbReference>
<gene>
    <name evidence="15" type="ORF">TRITD_1Bv1G038560</name>
</gene>
<name>A0A9R0V677_TRITD</name>
<keyword evidence="10" id="KW-0325">Glycoprotein</keyword>
<keyword evidence="4 12" id="KW-0812">Transmembrane</keyword>
<dbReference type="SUPFAM" id="SSF90123">
    <property type="entry name" value="ABC transporter transmembrane region"/>
    <property type="match status" value="2"/>
</dbReference>